<reference evidence="3 4" key="1">
    <citation type="submission" date="2016-11" db="EMBL/GenBank/DDBJ databases">
        <authorList>
            <person name="Jaros S."/>
            <person name="Januszkiewicz K."/>
            <person name="Wedrychowicz H."/>
        </authorList>
    </citation>
    <scope>NUCLEOTIDE SEQUENCE [LARGE SCALE GENOMIC DNA]</scope>
    <source>
        <strain evidence="3 4">DSM 19022</strain>
    </source>
</reference>
<dbReference type="Pfam" id="PF00132">
    <property type="entry name" value="Hexapep"/>
    <property type="match status" value="1"/>
</dbReference>
<proteinExistence type="predicted"/>
<dbReference type="Proteomes" id="UP000184442">
    <property type="component" value="Unassembled WGS sequence"/>
</dbReference>
<dbReference type="PROSITE" id="PS00101">
    <property type="entry name" value="HEXAPEP_TRANSFERASES"/>
    <property type="match status" value="1"/>
</dbReference>
<dbReference type="EMBL" id="FQZS01000004">
    <property type="protein sequence ID" value="SHI53594.1"/>
    <property type="molecule type" value="Genomic_DNA"/>
</dbReference>
<dbReference type="SUPFAM" id="SSF51161">
    <property type="entry name" value="Trimeric LpxA-like enzymes"/>
    <property type="match status" value="1"/>
</dbReference>
<keyword evidence="4" id="KW-1185">Reference proteome</keyword>
<dbReference type="GO" id="GO:0016740">
    <property type="term" value="F:transferase activity"/>
    <property type="evidence" value="ECO:0007669"/>
    <property type="project" value="UniProtKB-KW"/>
</dbReference>
<dbReference type="AlphaFoldDB" id="A0A1M6BYJ1"/>
<name>A0A1M6BYJ1_9FIRM</name>
<keyword evidence="1 3" id="KW-0808">Transferase</keyword>
<dbReference type="InterPro" id="IPR018357">
    <property type="entry name" value="Hexapep_transf_CS"/>
</dbReference>
<organism evidence="3 4">
    <name type="scientific">Lutispora thermophila DSM 19022</name>
    <dbReference type="NCBI Taxonomy" id="1122184"/>
    <lineage>
        <taxon>Bacteria</taxon>
        <taxon>Bacillati</taxon>
        <taxon>Bacillota</taxon>
        <taxon>Clostridia</taxon>
        <taxon>Lutisporales</taxon>
        <taxon>Lutisporaceae</taxon>
        <taxon>Lutispora</taxon>
    </lineage>
</organism>
<dbReference type="PANTHER" id="PTHR23416:SF78">
    <property type="entry name" value="LIPOPOLYSACCHARIDE BIOSYNTHESIS O-ACETYL TRANSFERASE WBBJ-RELATED"/>
    <property type="match status" value="1"/>
</dbReference>
<accession>A0A1M6BYJ1</accession>
<sequence>MKRILRYIIALFSIGTYKSVYNSIKLFPDVFYKLPVRIFGKSLFKYNKSSQIIIKDRLYIGSHITELSNKKTRVIIRGNSYLIIDGRVDIGPGVNIIVNDNAKLYIGDKTYIAADSKIYSSKSIHIGNNCALSWGLNIIDSDFHILSYCDREHEMTSPIYIEDNVWIGCNVTILKGVRIGDGAVIGAGSVVTRDIPSNCVAVGNPAKVVHENIKWVL</sequence>
<keyword evidence="2" id="KW-0677">Repeat</keyword>
<dbReference type="STRING" id="1122184.SAMN02745176_00592"/>
<dbReference type="InterPro" id="IPR051159">
    <property type="entry name" value="Hexapeptide_acetyltransf"/>
</dbReference>
<dbReference type="InterPro" id="IPR011004">
    <property type="entry name" value="Trimer_LpxA-like_sf"/>
</dbReference>
<evidence type="ECO:0000256" key="1">
    <source>
        <dbReference type="ARBA" id="ARBA00022679"/>
    </source>
</evidence>
<gene>
    <name evidence="3" type="ORF">SAMN02745176_00592</name>
</gene>
<dbReference type="InterPro" id="IPR001451">
    <property type="entry name" value="Hexapep"/>
</dbReference>
<evidence type="ECO:0000313" key="3">
    <source>
        <dbReference type="EMBL" id="SHI53594.1"/>
    </source>
</evidence>
<dbReference type="PANTHER" id="PTHR23416">
    <property type="entry name" value="SIALIC ACID SYNTHASE-RELATED"/>
    <property type="match status" value="1"/>
</dbReference>
<protein>
    <submittedName>
        <fullName evidence="3">Acetyltransferase (Isoleucine patch superfamily)</fullName>
    </submittedName>
</protein>
<dbReference type="OrthoDB" id="9801697at2"/>
<dbReference type="CDD" id="cd04647">
    <property type="entry name" value="LbH_MAT_like"/>
    <property type="match status" value="1"/>
</dbReference>
<dbReference type="Gene3D" id="2.160.10.10">
    <property type="entry name" value="Hexapeptide repeat proteins"/>
    <property type="match status" value="1"/>
</dbReference>
<dbReference type="RefSeq" id="WP_084524324.1">
    <property type="nucleotide sequence ID" value="NZ_FQZS01000004.1"/>
</dbReference>
<evidence type="ECO:0000256" key="2">
    <source>
        <dbReference type="ARBA" id="ARBA00022737"/>
    </source>
</evidence>
<evidence type="ECO:0000313" key="4">
    <source>
        <dbReference type="Proteomes" id="UP000184442"/>
    </source>
</evidence>